<keyword evidence="5" id="KW-0653">Protein transport</keyword>
<dbReference type="Proteomes" id="UP000660262">
    <property type="component" value="Unassembled WGS sequence"/>
</dbReference>
<dbReference type="GO" id="GO:0015031">
    <property type="term" value="P:protein transport"/>
    <property type="evidence" value="ECO:0007669"/>
    <property type="project" value="UniProtKB-KW"/>
</dbReference>
<keyword evidence="6" id="KW-0333">Golgi apparatus</keyword>
<keyword evidence="7" id="KW-0472">Membrane</keyword>
<dbReference type="Pfam" id="PF04124">
    <property type="entry name" value="Dor1"/>
    <property type="match status" value="1"/>
</dbReference>
<dbReference type="InterPro" id="IPR007255">
    <property type="entry name" value="COG8"/>
</dbReference>
<feature type="compositionally biased region" description="Low complexity" evidence="9">
    <location>
        <begin position="416"/>
        <end position="426"/>
    </location>
</feature>
<reference evidence="10" key="1">
    <citation type="submission" date="2020-10" db="EMBL/GenBank/DDBJ databases">
        <title>Unveiling of a novel bifunctional photoreceptor, Dualchrome1, isolated from a cosmopolitan green alga.</title>
        <authorList>
            <person name="Suzuki S."/>
            <person name="Kawachi M."/>
        </authorList>
    </citation>
    <scope>NUCLEOTIDE SEQUENCE</scope>
    <source>
        <strain evidence="10">NIES 2893</strain>
    </source>
</reference>
<dbReference type="SUPFAM" id="SSF74788">
    <property type="entry name" value="Cullin repeat-like"/>
    <property type="match status" value="1"/>
</dbReference>
<evidence type="ECO:0000256" key="2">
    <source>
        <dbReference type="ARBA" id="ARBA00006419"/>
    </source>
</evidence>
<organism evidence="10 11">
    <name type="scientific">Pycnococcus provasolii</name>
    <dbReference type="NCBI Taxonomy" id="41880"/>
    <lineage>
        <taxon>Eukaryota</taxon>
        <taxon>Viridiplantae</taxon>
        <taxon>Chlorophyta</taxon>
        <taxon>Pseudoscourfieldiophyceae</taxon>
        <taxon>Pseudoscourfieldiales</taxon>
        <taxon>Pycnococcaceae</taxon>
        <taxon>Pycnococcus</taxon>
    </lineage>
</organism>
<feature type="region of interest" description="Disordered" evidence="9">
    <location>
        <begin position="398"/>
        <end position="426"/>
    </location>
</feature>
<dbReference type="InterPro" id="IPR016159">
    <property type="entry name" value="Cullin_repeat-like_dom_sf"/>
</dbReference>
<evidence type="ECO:0000256" key="9">
    <source>
        <dbReference type="SAM" id="MobiDB-lite"/>
    </source>
</evidence>
<evidence type="ECO:0000313" key="11">
    <source>
        <dbReference type="Proteomes" id="UP000660262"/>
    </source>
</evidence>
<name>A0A830H643_9CHLO</name>
<dbReference type="EMBL" id="BNJQ01000002">
    <property type="protein sequence ID" value="GHP01753.1"/>
    <property type="molecule type" value="Genomic_DNA"/>
</dbReference>
<gene>
    <name evidence="10" type="ORF">PPROV_000051000</name>
</gene>
<evidence type="ECO:0000256" key="6">
    <source>
        <dbReference type="ARBA" id="ARBA00023034"/>
    </source>
</evidence>
<dbReference type="GO" id="GO:0000139">
    <property type="term" value="C:Golgi membrane"/>
    <property type="evidence" value="ECO:0007669"/>
    <property type="project" value="UniProtKB-SubCell"/>
</dbReference>
<comment type="caution">
    <text evidence="10">The sequence shown here is derived from an EMBL/GenBank/DDBJ whole genome shotgun (WGS) entry which is preliminary data.</text>
</comment>
<proteinExistence type="inferred from homology"/>
<keyword evidence="4" id="KW-0813">Transport</keyword>
<evidence type="ECO:0000256" key="4">
    <source>
        <dbReference type="ARBA" id="ARBA00022448"/>
    </source>
</evidence>
<protein>
    <recommendedName>
        <fullName evidence="3">Conserved oligomeric Golgi complex subunit 8</fullName>
    </recommendedName>
    <alternativeName>
        <fullName evidence="8">Component of oligomeric Golgi complex 8</fullName>
    </alternativeName>
</protein>
<comment type="subcellular location">
    <subcellularLocation>
        <location evidence="1">Golgi apparatus membrane</location>
        <topology evidence="1">Peripheral membrane protein</topology>
    </subcellularLocation>
</comment>
<dbReference type="GO" id="GO:0017119">
    <property type="term" value="C:Golgi transport complex"/>
    <property type="evidence" value="ECO:0007669"/>
    <property type="project" value="InterPro"/>
</dbReference>
<sequence>MAMAAQTTAVVAQTTAHPAASQAAQFRDDAYLAELLGFSLERLAKEPELLAADASRASRAALDAALRDYRGFIAASRCLAEARTSNASVNGSLDQLSNEALPRLEKACSTFHGAASDAASKRDAQRRLASMQGTLCELFEIPELMTACARNEAFDEVLDLYALVEKGVLLHPDSRVMRSVAEACARVRLEAVDDLLHRLRNATHLPECLRVVGYLRRASALSEDDLQRVFLDSRTDHLATAVARASAGSSGAAAAEGTAPSAYERLKRITDVHRVHLFDAAMQYRAMFGDGAQEHNYKGGDVSESADPLREWSGARVSNFLSQLEHGLANLEDGASVAGVLEHAMYCGASLGRVGYDFRALLAPLFEQRFAAIFASGMETAVRVFRGSLDAHRWSTASPMSAVSSTDGDGDDAQKGASAPAGGASSPPYALMSHPPLACLCNGVLNSLNELRHGASPRLAAPLGALFLAALHTSASELANHAIARDLTVTGDEGRAHLQACRAFVEIFVPFASSCFRSTFSPVAGGALTALNSDDLAEALAPLTALVESAAE</sequence>
<keyword evidence="11" id="KW-1185">Reference proteome</keyword>
<dbReference type="PANTHER" id="PTHR21311">
    <property type="entry name" value="CONSERVED OLIGOMERIC GOLGI COMPLEX COMPONENT 8"/>
    <property type="match status" value="1"/>
</dbReference>
<evidence type="ECO:0000256" key="8">
    <source>
        <dbReference type="ARBA" id="ARBA00031347"/>
    </source>
</evidence>
<dbReference type="AlphaFoldDB" id="A0A830H643"/>
<evidence type="ECO:0000256" key="1">
    <source>
        <dbReference type="ARBA" id="ARBA00004395"/>
    </source>
</evidence>
<evidence type="ECO:0000256" key="3">
    <source>
        <dbReference type="ARBA" id="ARBA00020983"/>
    </source>
</evidence>
<dbReference type="PANTHER" id="PTHR21311:SF0">
    <property type="entry name" value="CONSERVED OLIGOMERIC GOLGI COMPLEX SUBUNIT 8"/>
    <property type="match status" value="1"/>
</dbReference>
<comment type="similarity">
    <text evidence="2">Belongs to the COG8 family.</text>
</comment>
<evidence type="ECO:0000256" key="7">
    <source>
        <dbReference type="ARBA" id="ARBA00023136"/>
    </source>
</evidence>
<evidence type="ECO:0000256" key="5">
    <source>
        <dbReference type="ARBA" id="ARBA00022927"/>
    </source>
</evidence>
<dbReference type="OrthoDB" id="1661054at2759"/>
<accession>A0A830H643</accession>
<dbReference type="GO" id="GO:0006891">
    <property type="term" value="P:intra-Golgi vesicle-mediated transport"/>
    <property type="evidence" value="ECO:0007669"/>
    <property type="project" value="TreeGrafter"/>
</dbReference>
<feature type="compositionally biased region" description="Polar residues" evidence="9">
    <location>
        <begin position="398"/>
        <end position="407"/>
    </location>
</feature>
<evidence type="ECO:0000313" key="10">
    <source>
        <dbReference type="EMBL" id="GHP01753.1"/>
    </source>
</evidence>